<dbReference type="GO" id="GO:0034228">
    <property type="term" value="F:ethanolamine transmembrane transporter activity"/>
    <property type="evidence" value="ECO:0007669"/>
    <property type="project" value="InterPro"/>
</dbReference>
<dbReference type="PIRSF" id="PIRSF019466">
    <property type="entry name" value="EutH"/>
    <property type="match status" value="1"/>
</dbReference>
<keyword evidence="1" id="KW-0472">Membrane</keyword>
<evidence type="ECO:0000256" key="1">
    <source>
        <dbReference type="SAM" id="Phobius"/>
    </source>
</evidence>
<dbReference type="Pfam" id="PF04346">
    <property type="entry name" value="EutH"/>
    <property type="match status" value="1"/>
</dbReference>
<dbReference type="PANTHER" id="PTHR40089:SF1">
    <property type="entry name" value="ETHANOLAMINE PERMEASE EUTH-RELATED"/>
    <property type="match status" value="1"/>
</dbReference>
<gene>
    <name evidence="2" type="primary">eutH</name>
    <name evidence="2" type="ORF">NU887_00575</name>
</gene>
<dbReference type="NCBIfam" id="NF011666">
    <property type="entry name" value="PRK15086.1-2"/>
    <property type="match status" value="1"/>
</dbReference>
<sequence length="359" mass="37730">MTSSSTSCCFFMMLGALDKIFGNKYGLGEKFDEGFMAMGPLSIAMLGIISIAPVFADVLGKVVVPVYSFLGADPAMFATTLLANDMGGYPLAMAMAQTEEAGLFAGLILGAMMGPTIVFTIPVALGILQKEDQHYFASGIMIGMVTIPLGCLVGGLTAGFSLGMILANLVPIVIFSLLIAAGMYFAPTMMIRLFDYLGKGLMVFITICTVLIVFETLAGIVVIPGMTPIWEGIKIVGSIAIVLIGAFPMVAFLTKVFEKPLLQLGQSLGMNTAGAAGMIATLANAIPMLNILKDMNPKAKILNTAFAVSAAFVLGDHLGFTAGVQRDMIFPVIMGKMTGGITAVLLALILSKRLIKNHN</sequence>
<proteinExistence type="predicted"/>
<dbReference type="AlphaFoldDB" id="A0A9X2SXA6"/>
<comment type="caution">
    <text evidence="2">The sequence shown here is derived from an EMBL/GenBank/DDBJ whole genome shotgun (WGS) entry which is preliminary data.</text>
</comment>
<organism evidence="2 3">
    <name type="scientific">Aquiflexum gelatinilyticum</name>
    <dbReference type="NCBI Taxonomy" id="2961943"/>
    <lineage>
        <taxon>Bacteria</taxon>
        <taxon>Pseudomonadati</taxon>
        <taxon>Bacteroidota</taxon>
        <taxon>Cytophagia</taxon>
        <taxon>Cytophagales</taxon>
        <taxon>Cyclobacteriaceae</taxon>
        <taxon>Aquiflexum</taxon>
    </lineage>
</organism>
<dbReference type="GO" id="GO:0005886">
    <property type="term" value="C:plasma membrane"/>
    <property type="evidence" value="ECO:0007669"/>
    <property type="project" value="TreeGrafter"/>
</dbReference>
<feature type="transmembrane region" description="Helical" evidence="1">
    <location>
        <begin position="328"/>
        <end position="350"/>
    </location>
</feature>
<keyword evidence="3" id="KW-1185">Reference proteome</keyword>
<accession>A0A9X2SXA6</accession>
<feature type="transmembrane region" description="Helical" evidence="1">
    <location>
        <begin position="165"/>
        <end position="186"/>
    </location>
</feature>
<feature type="transmembrane region" description="Helical" evidence="1">
    <location>
        <begin position="273"/>
        <end position="292"/>
    </location>
</feature>
<evidence type="ECO:0000313" key="2">
    <source>
        <dbReference type="EMBL" id="MCR9013502.1"/>
    </source>
</evidence>
<keyword evidence="1" id="KW-1133">Transmembrane helix</keyword>
<protein>
    <submittedName>
        <fullName evidence="2">Ethanolamine utilization protein EutH</fullName>
    </submittedName>
</protein>
<feature type="transmembrane region" description="Helical" evidence="1">
    <location>
        <begin position="201"/>
        <end position="223"/>
    </location>
</feature>
<feature type="transmembrane region" description="Helical" evidence="1">
    <location>
        <begin position="103"/>
        <end position="128"/>
    </location>
</feature>
<dbReference type="InterPro" id="IPR007441">
    <property type="entry name" value="EutH"/>
</dbReference>
<reference evidence="2" key="1">
    <citation type="submission" date="2022-08" db="EMBL/GenBank/DDBJ databases">
        <authorList>
            <person name="Zhang D."/>
        </authorList>
    </citation>
    <scope>NUCLEOTIDE SEQUENCE</scope>
    <source>
        <strain evidence="2">XJ19-11</strain>
    </source>
</reference>
<feature type="transmembrane region" description="Helical" evidence="1">
    <location>
        <begin position="134"/>
        <end position="158"/>
    </location>
</feature>
<dbReference type="PANTHER" id="PTHR40089">
    <property type="entry name" value="ETHANOLAMINE UTILIZATION PROTEIN EUTH"/>
    <property type="match status" value="1"/>
</dbReference>
<dbReference type="NCBIfam" id="NF011667">
    <property type="entry name" value="PRK15086.1-3"/>
    <property type="match status" value="1"/>
</dbReference>
<feature type="transmembrane region" description="Helical" evidence="1">
    <location>
        <begin position="304"/>
        <end position="322"/>
    </location>
</feature>
<evidence type="ECO:0000313" key="3">
    <source>
        <dbReference type="Proteomes" id="UP001142175"/>
    </source>
</evidence>
<feature type="transmembrane region" description="Helical" evidence="1">
    <location>
        <begin position="34"/>
        <end position="56"/>
    </location>
</feature>
<feature type="transmembrane region" description="Helical" evidence="1">
    <location>
        <begin position="235"/>
        <end position="253"/>
    </location>
</feature>
<dbReference type="Proteomes" id="UP001142175">
    <property type="component" value="Unassembled WGS sequence"/>
</dbReference>
<keyword evidence="1" id="KW-0812">Transmembrane</keyword>
<name>A0A9X2SXA6_9BACT</name>
<dbReference type="EMBL" id="JANSUY010000001">
    <property type="protein sequence ID" value="MCR9013502.1"/>
    <property type="molecule type" value="Genomic_DNA"/>
</dbReference>
<dbReference type="RefSeq" id="WP_258421405.1">
    <property type="nucleotide sequence ID" value="NZ_JANSUY010000001.1"/>
</dbReference>